<evidence type="ECO:0000256" key="9">
    <source>
        <dbReference type="ARBA" id="ARBA00023098"/>
    </source>
</evidence>
<keyword evidence="8 11" id="KW-0808">Transferase</keyword>
<dbReference type="GO" id="GO:0008915">
    <property type="term" value="F:lipid-A-disaccharide synthase activity"/>
    <property type="evidence" value="ECO:0007669"/>
    <property type="project" value="UniProtKB-UniRule"/>
</dbReference>
<evidence type="ECO:0000256" key="4">
    <source>
        <dbReference type="ARBA" id="ARBA00020902"/>
    </source>
</evidence>
<proteinExistence type="inferred from homology"/>
<evidence type="ECO:0000313" key="12">
    <source>
        <dbReference type="EMBL" id="OUD15740.1"/>
    </source>
</evidence>
<evidence type="ECO:0000256" key="8">
    <source>
        <dbReference type="ARBA" id="ARBA00022679"/>
    </source>
</evidence>
<dbReference type="Pfam" id="PF02684">
    <property type="entry name" value="LpxB"/>
    <property type="match status" value="1"/>
</dbReference>
<keyword evidence="13" id="KW-1185">Reference proteome</keyword>
<dbReference type="PANTHER" id="PTHR30372:SF4">
    <property type="entry name" value="LIPID-A-DISACCHARIDE SYNTHASE, MITOCHONDRIAL-RELATED"/>
    <property type="match status" value="1"/>
</dbReference>
<dbReference type="EMBL" id="MSLT01000006">
    <property type="protein sequence ID" value="OUD15740.1"/>
    <property type="molecule type" value="Genomic_DNA"/>
</dbReference>
<evidence type="ECO:0000256" key="6">
    <source>
        <dbReference type="ARBA" id="ARBA00022556"/>
    </source>
</evidence>
<keyword evidence="5 11" id="KW-0444">Lipid biosynthesis</keyword>
<dbReference type="UniPathway" id="UPA00973"/>
<protein>
    <recommendedName>
        <fullName evidence="4 11">Lipid-A-disaccharide synthase</fullName>
        <ecNumber evidence="3 11">2.4.1.182</ecNumber>
    </recommendedName>
</protein>
<dbReference type="EC" id="2.4.1.182" evidence="3 11"/>
<evidence type="ECO:0000256" key="2">
    <source>
        <dbReference type="ARBA" id="ARBA00007868"/>
    </source>
</evidence>
<gene>
    <name evidence="11" type="primary">lpxB</name>
    <name evidence="12" type="ORF">TPSD3_04305</name>
</gene>
<evidence type="ECO:0000256" key="1">
    <source>
        <dbReference type="ARBA" id="ARBA00002056"/>
    </source>
</evidence>
<sequence>MKIAIVAGELSGDALGAELITALRARCPDVQVSGIGGEAMIAQGFESFYPLRDLSVMGLVEVIRHYPRLRRMLYALRDRWVNDPPDVFIGIDSPDFNLRLARLLKLHGISTAHYVSPSVWAWRRYRLRGIAQACDLMLTLFPFEAHFYRQHGIPVVYVGHPLADQVPLQVDAEMKHAKSALGFTTEQPVVALLPGSRLSEVKQLGRVLLETAEEIKRQCKTAAFVLPAATPELHDLLSQNDSTQFNALSLTLLQGQSRLALAAADVVVVASGTATLEAMLLKKPMVVAYRLHPLTYWLARRLVSVDWVSLPNLLANTGLVPEYLQDQATPQHLSQAVLHWLQHPQRVAEIKQQFLYLHQQLRQNASEQAATAIFNHFKLGKFSAKHP</sequence>
<comment type="pathway">
    <text evidence="11">Bacterial outer membrane biogenesis; LPS lipid A biosynthesis.</text>
</comment>
<evidence type="ECO:0000256" key="7">
    <source>
        <dbReference type="ARBA" id="ARBA00022676"/>
    </source>
</evidence>
<keyword evidence="9 11" id="KW-0443">Lipid metabolism</keyword>
<comment type="caution">
    <text evidence="12">The sequence shown here is derived from an EMBL/GenBank/DDBJ whole genome shotgun (WGS) entry which is preliminary data.</text>
</comment>
<evidence type="ECO:0000256" key="3">
    <source>
        <dbReference type="ARBA" id="ARBA00012687"/>
    </source>
</evidence>
<dbReference type="Proteomes" id="UP000194798">
    <property type="component" value="Unassembled WGS sequence"/>
</dbReference>
<evidence type="ECO:0000313" key="13">
    <source>
        <dbReference type="Proteomes" id="UP000194798"/>
    </source>
</evidence>
<comment type="catalytic activity">
    <reaction evidence="10 11">
        <text>a lipid X + a UDP-2-N,3-O-bis[(3R)-3-hydroxyacyl]-alpha-D-glucosamine = a lipid A disaccharide + UDP + H(+)</text>
        <dbReference type="Rhea" id="RHEA:67828"/>
        <dbReference type="ChEBI" id="CHEBI:15378"/>
        <dbReference type="ChEBI" id="CHEBI:58223"/>
        <dbReference type="ChEBI" id="CHEBI:137748"/>
        <dbReference type="ChEBI" id="CHEBI:176338"/>
        <dbReference type="ChEBI" id="CHEBI:176343"/>
        <dbReference type="EC" id="2.4.1.182"/>
    </reaction>
</comment>
<dbReference type="NCBIfam" id="TIGR00215">
    <property type="entry name" value="lpxB"/>
    <property type="match status" value="1"/>
</dbReference>
<dbReference type="OrthoDB" id="9801642at2"/>
<dbReference type="InterPro" id="IPR003835">
    <property type="entry name" value="Glyco_trans_19"/>
</dbReference>
<comment type="similarity">
    <text evidence="2 11">Belongs to the LpxB family.</text>
</comment>
<comment type="function">
    <text evidence="1 11">Condensation of UDP-2,3-diacylglucosamine and 2,3-diacylglucosamine-1-phosphate to form lipid A disaccharide, a precursor of lipid A, a phosphorylated glycolipid that anchors the lipopolysaccharide to the outer membrane of the cell.</text>
</comment>
<evidence type="ECO:0000256" key="10">
    <source>
        <dbReference type="ARBA" id="ARBA00048975"/>
    </source>
</evidence>
<dbReference type="PANTHER" id="PTHR30372">
    <property type="entry name" value="LIPID-A-DISACCHARIDE SYNTHASE"/>
    <property type="match status" value="1"/>
</dbReference>
<dbReference type="SUPFAM" id="SSF53756">
    <property type="entry name" value="UDP-Glycosyltransferase/glycogen phosphorylase"/>
    <property type="match status" value="1"/>
</dbReference>
<dbReference type="HAMAP" id="MF_00392">
    <property type="entry name" value="LpxB"/>
    <property type="match status" value="1"/>
</dbReference>
<evidence type="ECO:0000256" key="5">
    <source>
        <dbReference type="ARBA" id="ARBA00022516"/>
    </source>
</evidence>
<dbReference type="GO" id="GO:0009245">
    <property type="term" value="P:lipid A biosynthetic process"/>
    <property type="evidence" value="ECO:0007669"/>
    <property type="project" value="UniProtKB-UniRule"/>
</dbReference>
<dbReference type="AlphaFoldDB" id="A0A251XCC5"/>
<dbReference type="GO" id="GO:0005543">
    <property type="term" value="F:phospholipid binding"/>
    <property type="evidence" value="ECO:0007669"/>
    <property type="project" value="TreeGrafter"/>
</dbReference>
<dbReference type="GO" id="GO:0016020">
    <property type="term" value="C:membrane"/>
    <property type="evidence" value="ECO:0007669"/>
    <property type="project" value="GOC"/>
</dbReference>
<name>A0A251XCC5_9GAMM</name>
<keyword evidence="7 11" id="KW-0328">Glycosyltransferase</keyword>
<accession>A0A251XCC5</accession>
<reference evidence="12 13" key="1">
    <citation type="submission" date="2016-12" db="EMBL/GenBank/DDBJ databases">
        <title>Thioflexothrix psekupsii D3 genome sequencing and assembly.</title>
        <authorList>
            <person name="Fomenkov A."/>
            <person name="Vincze T."/>
            <person name="Grabovich M."/>
            <person name="Anton B.P."/>
            <person name="Dubinina G."/>
            <person name="Orlova M."/>
            <person name="Belousova E."/>
            <person name="Roberts R.J."/>
        </authorList>
    </citation>
    <scope>NUCLEOTIDE SEQUENCE [LARGE SCALE GENOMIC DNA]</scope>
    <source>
        <strain evidence="12">D3</strain>
    </source>
</reference>
<evidence type="ECO:0000256" key="11">
    <source>
        <dbReference type="HAMAP-Rule" id="MF_00392"/>
    </source>
</evidence>
<keyword evidence="6 11" id="KW-0441">Lipid A biosynthesis</keyword>
<dbReference type="RefSeq" id="WP_086487342.1">
    <property type="nucleotide sequence ID" value="NZ_MSLT01000006.1"/>
</dbReference>
<organism evidence="12 13">
    <name type="scientific">Thioflexithrix psekupsensis</name>
    <dbReference type="NCBI Taxonomy" id="1570016"/>
    <lineage>
        <taxon>Bacteria</taxon>
        <taxon>Pseudomonadati</taxon>
        <taxon>Pseudomonadota</taxon>
        <taxon>Gammaproteobacteria</taxon>
        <taxon>Thiotrichales</taxon>
        <taxon>Thioflexithrix</taxon>
    </lineage>
</organism>
<dbReference type="Gene3D" id="3.40.50.2000">
    <property type="entry name" value="Glycogen Phosphorylase B"/>
    <property type="match status" value="2"/>
</dbReference>